<organism evidence="10 11">
    <name type="scientific">Zarconia navalis LEGE 11467</name>
    <dbReference type="NCBI Taxonomy" id="1828826"/>
    <lineage>
        <taxon>Bacteria</taxon>
        <taxon>Bacillati</taxon>
        <taxon>Cyanobacteriota</taxon>
        <taxon>Cyanophyceae</taxon>
        <taxon>Oscillatoriophycideae</taxon>
        <taxon>Oscillatoriales</taxon>
        <taxon>Oscillatoriales incertae sedis</taxon>
        <taxon>Zarconia</taxon>
        <taxon>Zarconia navalis</taxon>
    </lineage>
</organism>
<dbReference type="GO" id="GO:0016763">
    <property type="term" value="F:pentosyltransferase activity"/>
    <property type="evidence" value="ECO:0007669"/>
    <property type="project" value="TreeGrafter"/>
</dbReference>
<evidence type="ECO:0000259" key="9">
    <source>
        <dbReference type="Pfam" id="PF02366"/>
    </source>
</evidence>
<feature type="transmembrane region" description="Helical" evidence="8">
    <location>
        <begin position="317"/>
        <end position="335"/>
    </location>
</feature>
<keyword evidence="11" id="KW-1185">Reference proteome</keyword>
<keyword evidence="7 8" id="KW-0472">Membrane</keyword>
<evidence type="ECO:0000313" key="11">
    <source>
        <dbReference type="Proteomes" id="UP000621799"/>
    </source>
</evidence>
<evidence type="ECO:0000256" key="4">
    <source>
        <dbReference type="ARBA" id="ARBA00022679"/>
    </source>
</evidence>
<evidence type="ECO:0000256" key="7">
    <source>
        <dbReference type="ARBA" id="ARBA00023136"/>
    </source>
</evidence>
<keyword evidence="2" id="KW-1003">Cell membrane</keyword>
<feature type="transmembrane region" description="Helical" evidence="8">
    <location>
        <begin position="21"/>
        <end position="39"/>
    </location>
</feature>
<dbReference type="PANTHER" id="PTHR33908:SF11">
    <property type="entry name" value="MEMBRANE PROTEIN"/>
    <property type="match status" value="1"/>
</dbReference>
<protein>
    <submittedName>
        <fullName evidence="10">Phospholipid carrier-dependent glycosyltransferase</fullName>
    </submittedName>
</protein>
<feature type="domain" description="ArnT-like N-terminal" evidence="9">
    <location>
        <begin position="77"/>
        <end position="277"/>
    </location>
</feature>
<feature type="non-terminal residue" evidence="10">
    <location>
        <position position="642"/>
    </location>
</feature>
<gene>
    <name evidence="10" type="ORF">IQ235_10045</name>
</gene>
<evidence type="ECO:0000256" key="8">
    <source>
        <dbReference type="SAM" id="Phobius"/>
    </source>
</evidence>
<dbReference type="InterPro" id="IPR050297">
    <property type="entry name" value="LipidA_mod_glycosyltrf_83"/>
</dbReference>
<accession>A0A928VXJ3</accession>
<feature type="transmembrane region" description="Helical" evidence="8">
    <location>
        <begin position="104"/>
        <end position="125"/>
    </location>
</feature>
<evidence type="ECO:0000256" key="3">
    <source>
        <dbReference type="ARBA" id="ARBA00022676"/>
    </source>
</evidence>
<dbReference type="PANTHER" id="PTHR33908">
    <property type="entry name" value="MANNOSYLTRANSFERASE YKCB-RELATED"/>
    <property type="match status" value="1"/>
</dbReference>
<sequence length="642" mass="72405">MQKTQVPHIQKKTARIKHYPILFGIWLLGAAIDRLWFALDRSVPTWDDADYLTGSMNYWQALQHPHGFSGQWWTQLWLLSSKIPPLTYISTAPFLNGFGTGVDGATLVNLLFSAVLLGSVCALGTHLFDRRVGLGAAGLCVLLPGLYQVRLDFLLDYPLAAIVTLAFWCLTMWRHFENSEFGIRNSELGETGETGEILASEAPQSSTWRWTIALGISLGLAMMVKQTAVLFLFVPLLGVAIETLWRKRWGRLFQLACAGLVSVPIWWGWYRTNWLLVLTSSKRATVDSAIAEGDPSLSSLDAWTYYLERLPDLVSSPLLWVSLAGLVLSGVAFLRGKNNAPPRRENAFRWLAIFWIGAYLLCSVNINKDLRYFIPALPVTALVLAYGLCGVQRRVRWATVAIAALLGAINLFPFLPLQSLARTPHPVYLGDEWPHAEVVEEIVRTEPYLRSTLGVLPSTPQINQHNFNYYGTLADFQVYGRQVGVRSSQVLQDARSLEWFLTKTGDPGSVPESYPEMVQAIEQNPEFEFHRCWTLPDETVLNLWHRRTPGVRVTKTGFRAGNGVRLDRVEVPDIVPPGLPVPVTYHWSGSWEDLRSGIVLLTWKNTDPNLPQMPETLPRTQWLHDRAIVQNPKSQEIKQRDR</sequence>
<evidence type="ECO:0000256" key="2">
    <source>
        <dbReference type="ARBA" id="ARBA00022475"/>
    </source>
</evidence>
<feature type="transmembrane region" description="Helical" evidence="8">
    <location>
        <begin position="132"/>
        <end position="151"/>
    </location>
</feature>
<feature type="transmembrane region" description="Helical" evidence="8">
    <location>
        <begin position="252"/>
        <end position="270"/>
    </location>
</feature>
<evidence type="ECO:0000313" key="10">
    <source>
        <dbReference type="EMBL" id="MBE9041118.1"/>
    </source>
</evidence>
<dbReference type="Proteomes" id="UP000621799">
    <property type="component" value="Unassembled WGS sequence"/>
</dbReference>
<reference evidence="10" key="1">
    <citation type="submission" date="2020-10" db="EMBL/GenBank/DDBJ databases">
        <authorList>
            <person name="Castelo-Branco R."/>
            <person name="Eusebio N."/>
            <person name="Adriana R."/>
            <person name="Vieira A."/>
            <person name="Brugerolle De Fraissinette N."/>
            <person name="Rezende De Castro R."/>
            <person name="Schneider M.P."/>
            <person name="Vasconcelos V."/>
            <person name="Leao P.N."/>
        </authorList>
    </citation>
    <scope>NUCLEOTIDE SEQUENCE</scope>
    <source>
        <strain evidence="10">LEGE 11467</strain>
    </source>
</reference>
<evidence type="ECO:0000256" key="1">
    <source>
        <dbReference type="ARBA" id="ARBA00004651"/>
    </source>
</evidence>
<dbReference type="GO" id="GO:0009103">
    <property type="term" value="P:lipopolysaccharide biosynthetic process"/>
    <property type="evidence" value="ECO:0007669"/>
    <property type="project" value="UniProtKB-ARBA"/>
</dbReference>
<feature type="transmembrane region" description="Helical" evidence="8">
    <location>
        <begin position="347"/>
        <end position="366"/>
    </location>
</feature>
<evidence type="ECO:0000256" key="5">
    <source>
        <dbReference type="ARBA" id="ARBA00022692"/>
    </source>
</evidence>
<dbReference type="GO" id="GO:0005886">
    <property type="term" value="C:plasma membrane"/>
    <property type="evidence" value="ECO:0007669"/>
    <property type="project" value="UniProtKB-SubCell"/>
</dbReference>
<dbReference type="EMBL" id="JADEXN010000153">
    <property type="protein sequence ID" value="MBE9041118.1"/>
    <property type="molecule type" value="Genomic_DNA"/>
</dbReference>
<dbReference type="GO" id="GO:0006493">
    <property type="term" value="P:protein O-linked glycosylation"/>
    <property type="evidence" value="ECO:0007669"/>
    <property type="project" value="InterPro"/>
</dbReference>
<name>A0A928VXJ3_9CYAN</name>
<feature type="transmembrane region" description="Helical" evidence="8">
    <location>
        <begin position="229"/>
        <end position="245"/>
    </location>
</feature>
<dbReference type="InterPro" id="IPR003342">
    <property type="entry name" value="ArnT-like_N"/>
</dbReference>
<proteinExistence type="predicted"/>
<dbReference type="GO" id="GO:0000030">
    <property type="term" value="F:mannosyltransferase activity"/>
    <property type="evidence" value="ECO:0007669"/>
    <property type="project" value="InterPro"/>
</dbReference>
<dbReference type="Pfam" id="PF02366">
    <property type="entry name" value="PMT"/>
    <property type="match status" value="1"/>
</dbReference>
<comment type="subcellular location">
    <subcellularLocation>
        <location evidence="1">Cell membrane</location>
        <topology evidence="1">Multi-pass membrane protein</topology>
    </subcellularLocation>
</comment>
<evidence type="ECO:0000256" key="6">
    <source>
        <dbReference type="ARBA" id="ARBA00022989"/>
    </source>
</evidence>
<feature type="transmembrane region" description="Helical" evidence="8">
    <location>
        <begin position="398"/>
        <end position="417"/>
    </location>
</feature>
<keyword evidence="3" id="KW-0328">Glycosyltransferase</keyword>
<feature type="transmembrane region" description="Helical" evidence="8">
    <location>
        <begin position="372"/>
        <end position="391"/>
    </location>
</feature>
<dbReference type="AlphaFoldDB" id="A0A928VXJ3"/>
<keyword evidence="6 8" id="KW-1133">Transmembrane helix</keyword>
<keyword evidence="5 8" id="KW-0812">Transmembrane</keyword>
<comment type="caution">
    <text evidence="10">The sequence shown here is derived from an EMBL/GenBank/DDBJ whole genome shotgun (WGS) entry which is preliminary data.</text>
</comment>
<keyword evidence="4" id="KW-0808">Transferase</keyword>